<gene>
    <name evidence="1" type="ORF">FC86_GL000844</name>
</gene>
<dbReference type="InterPro" id="IPR010697">
    <property type="entry name" value="YspA"/>
</dbReference>
<dbReference type="NCBIfam" id="NF010181">
    <property type="entry name" value="PRK13660.1"/>
    <property type="match status" value="1"/>
</dbReference>
<evidence type="ECO:0000313" key="2">
    <source>
        <dbReference type="Proteomes" id="UP000051378"/>
    </source>
</evidence>
<dbReference type="PANTHER" id="PTHR38440">
    <property type="entry name" value="UPF0398 PROTEIN YPSA"/>
    <property type="match status" value="1"/>
</dbReference>
<dbReference type="STRING" id="1423744.FC86_GL000844"/>
<keyword evidence="2" id="KW-1185">Reference proteome</keyword>
<dbReference type="Pfam" id="PF06908">
    <property type="entry name" value="YpsA"/>
    <property type="match status" value="1"/>
</dbReference>
<proteinExistence type="predicted"/>
<sequence>MEDKMRIWLTGYRGFELNIFKDDDPKSKIIKNVIKQRLINLAENNELVWVITGGQLGIEQLALSASLELKEDYNIKTAMLLPYEGFGSRWHEKNQQVLSNLKNRVDFCKVTTNNKYQGPYQLKAYQQFVLKHTDKALLVYDPEYPGKPSYDYEAVKNHQNYHAYELELIDFYDLQDAADQA</sequence>
<comment type="caution">
    <text evidence="1">The sequence shown here is derived from an EMBL/GenBank/DDBJ whole genome shotgun (WGS) entry which is preliminary data.</text>
</comment>
<name>A0A0R2DPL7_9LACO</name>
<dbReference type="Proteomes" id="UP000051378">
    <property type="component" value="Unassembled WGS sequence"/>
</dbReference>
<dbReference type="AlphaFoldDB" id="A0A0R2DPL7"/>
<dbReference type="EMBL" id="AYZL01000020">
    <property type="protein sequence ID" value="KRN03733.1"/>
    <property type="molecule type" value="Genomic_DNA"/>
</dbReference>
<accession>A0A0R2DPL7</accession>
<organism evidence="1 2">
    <name type="scientific">Holzapfeliella floricola DSM 23037 = JCM 16512</name>
    <dbReference type="NCBI Taxonomy" id="1423744"/>
    <lineage>
        <taxon>Bacteria</taxon>
        <taxon>Bacillati</taxon>
        <taxon>Bacillota</taxon>
        <taxon>Bacilli</taxon>
        <taxon>Lactobacillales</taxon>
        <taxon>Lactobacillaceae</taxon>
        <taxon>Holzapfeliella</taxon>
    </lineage>
</organism>
<protein>
    <submittedName>
        <fullName evidence="1">Uncharacterized protein</fullName>
    </submittedName>
</protein>
<dbReference type="PIRSF" id="PIRSF021290">
    <property type="entry name" value="DUF1273"/>
    <property type="match status" value="1"/>
</dbReference>
<dbReference type="SUPFAM" id="SSF102405">
    <property type="entry name" value="MCP/YpsA-like"/>
    <property type="match status" value="1"/>
</dbReference>
<dbReference type="PATRIC" id="fig|1423744.4.peg.868"/>
<dbReference type="Gene3D" id="3.40.50.450">
    <property type="match status" value="1"/>
</dbReference>
<dbReference type="PANTHER" id="PTHR38440:SF1">
    <property type="entry name" value="UPF0398 PROTEIN SPR0331"/>
    <property type="match status" value="1"/>
</dbReference>
<reference evidence="1 2" key="1">
    <citation type="journal article" date="2015" name="Genome Announc.">
        <title>Expanding the biotechnology potential of lactobacilli through comparative genomics of 213 strains and associated genera.</title>
        <authorList>
            <person name="Sun Z."/>
            <person name="Harris H.M."/>
            <person name="McCann A."/>
            <person name="Guo C."/>
            <person name="Argimon S."/>
            <person name="Zhang W."/>
            <person name="Yang X."/>
            <person name="Jeffery I.B."/>
            <person name="Cooney J.C."/>
            <person name="Kagawa T.F."/>
            <person name="Liu W."/>
            <person name="Song Y."/>
            <person name="Salvetti E."/>
            <person name="Wrobel A."/>
            <person name="Rasinkangas P."/>
            <person name="Parkhill J."/>
            <person name="Rea M.C."/>
            <person name="O'Sullivan O."/>
            <person name="Ritari J."/>
            <person name="Douillard F.P."/>
            <person name="Paul Ross R."/>
            <person name="Yang R."/>
            <person name="Briner A.E."/>
            <person name="Felis G.E."/>
            <person name="de Vos W.M."/>
            <person name="Barrangou R."/>
            <person name="Klaenhammer T.R."/>
            <person name="Caufield P.W."/>
            <person name="Cui Y."/>
            <person name="Zhang H."/>
            <person name="O'Toole P.W."/>
        </authorList>
    </citation>
    <scope>NUCLEOTIDE SEQUENCE [LARGE SCALE GENOMIC DNA]</scope>
    <source>
        <strain evidence="1 2">DSM 23037</strain>
    </source>
</reference>
<evidence type="ECO:0000313" key="1">
    <source>
        <dbReference type="EMBL" id="KRN03733.1"/>
    </source>
</evidence>